<organism evidence="1 2">
    <name type="scientific">Hibiscus syriacus</name>
    <name type="common">Rose of Sharon</name>
    <dbReference type="NCBI Taxonomy" id="106335"/>
    <lineage>
        <taxon>Eukaryota</taxon>
        <taxon>Viridiplantae</taxon>
        <taxon>Streptophyta</taxon>
        <taxon>Embryophyta</taxon>
        <taxon>Tracheophyta</taxon>
        <taxon>Spermatophyta</taxon>
        <taxon>Magnoliopsida</taxon>
        <taxon>eudicotyledons</taxon>
        <taxon>Gunneridae</taxon>
        <taxon>Pentapetalae</taxon>
        <taxon>rosids</taxon>
        <taxon>malvids</taxon>
        <taxon>Malvales</taxon>
        <taxon>Malvaceae</taxon>
        <taxon>Malvoideae</taxon>
        <taxon>Hibiscus</taxon>
    </lineage>
</organism>
<evidence type="ECO:0000313" key="1">
    <source>
        <dbReference type="EMBL" id="KAE8677082.1"/>
    </source>
</evidence>
<name>A0A6A2XNI9_HIBSY</name>
<proteinExistence type="predicted"/>
<dbReference type="Proteomes" id="UP000436088">
    <property type="component" value="Unassembled WGS sequence"/>
</dbReference>
<dbReference type="EMBL" id="VEPZ02001365">
    <property type="protein sequence ID" value="KAE8677082.1"/>
    <property type="molecule type" value="Genomic_DNA"/>
</dbReference>
<sequence length="123" mass="14148">MLRRWGRAAVKLRSGVGMDAALVEKLLGFMEACVFRLQQTRVVSSRFTFQQILVAQNRYLRVLLFPRPTFTHADYGVILVRASLMPEYLRETLIRSKIEWAIFQKRISDADLAYIAQLANAKG</sequence>
<dbReference type="AlphaFoldDB" id="A0A6A2XNI9"/>
<protein>
    <submittedName>
        <fullName evidence="1">Uncharacterized protein</fullName>
    </submittedName>
</protein>
<reference evidence="1" key="1">
    <citation type="submission" date="2019-09" db="EMBL/GenBank/DDBJ databases">
        <title>Draft genome information of white flower Hibiscus syriacus.</title>
        <authorList>
            <person name="Kim Y.-M."/>
        </authorList>
    </citation>
    <scope>NUCLEOTIDE SEQUENCE [LARGE SCALE GENOMIC DNA]</scope>
    <source>
        <strain evidence="1">YM2019G1</strain>
    </source>
</reference>
<keyword evidence="2" id="KW-1185">Reference proteome</keyword>
<gene>
    <name evidence="1" type="ORF">F3Y22_tig00111543pilonHSYRG00022</name>
</gene>
<comment type="caution">
    <text evidence="1">The sequence shown here is derived from an EMBL/GenBank/DDBJ whole genome shotgun (WGS) entry which is preliminary data.</text>
</comment>
<evidence type="ECO:0000313" key="2">
    <source>
        <dbReference type="Proteomes" id="UP000436088"/>
    </source>
</evidence>
<accession>A0A6A2XNI9</accession>